<dbReference type="Proteomes" id="UP000000483">
    <property type="component" value="Chromosome"/>
</dbReference>
<gene>
    <name evidence="8" type="ordered locus">Desac_0472</name>
</gene>
<evidence type="ECO:0000256" key="1">
    <source>
        <dbReference type="ARBA" id="ARBA00004141"/>
    </source>
</evidence>
<dbReference type="PANTHER" id="PTHR30188:SF4">
    <property type="entry name" value="PROTEIN TRIGALACTOSYLDIACYLGLYCEROL 1, CHLOROPLASTIC"/>
    <property type="match status" value="1"/>
</dbReference>
<protein>
    <recommendedName>
        <fullName evidence="10">ABC transporter permease</fullName>
    </recommendedName>
</protein>
<keyword evidence="6 7" id="KW-0472">Membrane</keyword>
<dbReference type="GO" id="GO:0005548">
    <property type="term" value="F:phospholipid transporter activity"/>
    <property type="evidence" value="ECO:0007669"/>
    <property type="project" value="TreeGrafter"/>
</dbReference>
<dbReference type="STRING" id="880072.Desac_0472"/>
<feature type="transmembrane region" description="Helical" evidence="7">
    <location>
        <begin position="236"/>
        <end position="254"/>
    </location>
</feature>
<name>F2NF18_DESAR</name>
<organism evidence="8 9">
    <name type="scientific">Desulfobacca acetoxidans (strain ATCC 700848 / DSM 11109 / ASRB2)</name>
    <dbReference type="NCBI Taxonomy" id="880072"/>
    <lineage>
        <taxon>Bacteria</taxon>
        <taxon>Pseudomonadati</taxon>
        <taxon>Thermodesulfobacteriota</taxon>
        <taxon>Desulfobaccia</taxon>
        <taxon>Desulfobaccales</taxon>
        <taxon>Desulfobaccaceae</taxon>
        <taxon>Desulfobacca</taxon>
    </lineage>
</organism>
<dbReference type="HOGENOM" id="CLU_045686_1_1_7"/>
<sequence length="255" mass="27619">MLFLTTLGRLWVHFLQELGGMALLLAQAGLWLPRRPYRWRHFFRQLEFIGVKSFFIVVLTGLFTGMVLALQAYYGFRKFGGESLLGGAVALSMTRELGPVLTSLMVAARAGSAMAAELGAMKVTEQVDALLAMAVQPVHYLALPRLLAAVIMTPLLTVIAVYIGIVGGYFVGVILLDVNPGTFMQKMLEMVNSSDLYNGLFKSVIFGLLLALISCYEGLQAKGGAEGVGLVTTRAVVYSAISILIADYILTALLF</sequence>
<dbReference type="InterPro" id="IPR030802">
    <property type="entry name" value="Permease_MalE"/>
</dbReference>
<dbReference type="EMBL" id="CP002629">
    <property type="protein sequence ID" value="AEB08358.1"/>
    <property type="molecule type" value="Genomic_DNA"/>
</dbReference>
<dbReference type="PANTHER" id="PTHR30188">
    <property type="entry name" value="ABC TRANSPORTER PERMEASE PROTEIN-RELATED"/>
    <property type="match status" value="1"/>
</dbReference>
<evidence type="ECO:0000256" key="5">
    <source>
        <dbReference type="ARBA" id="ARBA00022989"/>
    </source>
</evidence>
<dbReference type="InterPro" id="IPR003453">
    <property type="entry name" value="ABC_MlaE_roteobac"/>
</dbReference>
<comment type="subcellular location">
    <subcellularLocation>
        <location evidence="1">Membrane</location>
        <topology evidence="1">Multi-pass membrane protein</topology>
    </subcellularLocation>
</comment>
<feature type="transmembrane region" description="Helical" evidence="7">
    <location>
        <begin position="146"/>
        <end position="176"/>
    </location>
</feature>
<reference evidence="9" key="2">
    <citation type="submission" date="2011-03" db="EMBL/GenBank/DDBJ databases">
        <title>The complete genome of Desulfobacca acetoxidans DSM 11109.</title>
        <authorList>
            <consortium name="US DOE Joint Genome Institute (JGI-PGF)"/>
            <person name="Lucas S."/>
            <person name="Copeland A."/>
            <person name="Lapidus A."/>
            <person name="Bruce D."/>
            <person name="Goodwin L."/>
            <person name="Pitluck S."/>
            <person name="Peters L."/>
            <person name="Kyrpides N."/>
            <person name="Mavromatis K."/>
            <person name="Ivanova N."/>
            <person name="Ovchinnikova G."/>
            <person name="Teshima H."/>
            <person name="Detter J.C."/>
            <person name="Han C."/>
            <person name="Land M."/>
            <person name="Hauser L."/>
            <person name="Markowitz V."/>
            <person name="Cheng J.-F."/>
            <person name="Hugenholtz P."/>
            <person name="Woyke T."/>
            <person name="Wu D."/>
            <person name="Spring S."/>
            <person name="Schueler E."/>
            <person name="Brambilla E."/>
            <person name="Klenk H.-P."/>
            <person name="Eisen J.A."/>
        </authorList>
    </citation>
    <scope>NUCLEOTIDE SEQUENCE [LARGE SCALE GENOMIC DNA]</scope>
    <source>
        <strain evidence="9">ATCC 700848 / DSM 11109 / ASRB2</strain>
    </source>
</reference>
<evidence type="ECO:0000256" key="3">
    <source>
        <dbReference type="ARBA" id="ARBA00022448"/>
    </source>
</evidence>
<keyword evidence="9" id="KW-1185">Reference proteome</keyword>
<keyword evidence="4 7" id="KW-0812">Transmembrane</keyword>
<dbReference type="RefSeq" id="WP_013705471.1">
    <property type="nucleotide sequence ID" value="NC_015388.1"/>
</dbReference>
<evidence type="ECO:0000256" key="6">
    <source>
        <dbReference type="ARBA" id="ARBA00023136"/>
    </source>
</evidence>
<dbReference type="GO" id="GO:0043190">
    <property type="term" value="C:ATP-binding cassette (ABC) transporter complex"/>
    <property type="evidence" value="ECO:0007669"/>
    <property type="project" value="InterPro"/>
</dbReference>
<evidence type="ECO:0008006" key="10">
    <source>
        <dbReference type="Google" id="ProtNLM"/>
    </source>
</evidence>
<accession>F2NF18</accession>
<feature type="transmembrane region" description="Helical" evidence="7">
    <location>
        <begin position="12"/>
        <end position="32"/>
    </location>
</feature>
<evidence type="ECO:0000256" key="7">
    <source>
        <dbReference type="RuleBase" id="RU362044"/>
    </source>
</evidence>
<keyword evidence="3" id="KW-0813">Transport</keyword>
<evidence type="ECO:0000313" key="8">
    <source>
        <dbReference type="EMBL" id="AEB08358.1"/>
    </source>
</evidence>
<feature type="transmembrane region" description="Helical" evidence="7">
    <location>
        <begin position="53"/>
        <end position="74"/>
    </location>
</feature>
<evidence type="ECO:0000256" key="4">
    <source>
        <dbReference type="ARBA" id="ARBA00022692"/>
    </source>
</evidence>
<dbReference type="KEGG" id="dao:Desac_0472"/>
<dbReference type="NCBIfam" id="TIGR00056">
    <property type="entry name" value="MlaE family lipid ABC transporter permease subunit"/>
    <property type="match status" value="1"/>
</dbReference>
<dbReference type="Pfam" id="PF02405">
    <property type="entry name" value="MlaE"/>
    <property type="match status" value="1"/>
</dbReference>
<dbReference type="AlphaFoldDB" id="F2NF18"/>
<dbReference type="eggNOG" id="COG0767">
    <property type="taxonomic scope" value="Bacteria"/>
</dbReference>
<comment type="similarity">
    <text evidence="2 7">Belongs to the MlaE permease family.</text>
</comment>
<feature type="transmembrane region" description="Helical" evidence="7">
    <location>
        <begin position="196"/>
        <end position="216"/>
    </location>
</feature>
<keyword evidence="5 7" id="KW-1133">Transmembrane helix</keyword>
<evidence type="ECO:0000313" key="9">
    <source>
        <dbReference type="Proteomes" id="UP000000483"/>
    </source>
</evidence>
<reference evidence="8 9" key="1">
    <citation type="journal article" date="2011" name="Stand. Genomic Sci.">
        <title>Complete genome sequence of the acetate-degrading sulfate reducer Desulfobacca acetoxidans type strain (ASRB2).</title>
        <authorList>
            <person name="Goker M."/>
            <person name="Teshima H."/>
            <person name="Lapidus A."/>
            <person name="Nolan M."/>
            <person name="Lucas S."/>
            <person name="Hammon N."/>
            <person name="Deshpande S."/>
            <person name="Cheng J.F."/>
            <person name="Tapia R."/>
            <person name="Han C."/>
            <person name="Goodwin L."/>
            <person name="Pitluck S."/>
            <person name="Huntemann M."/>
            <person name="Liolios K."/>
            <person name="Ivanova N."/>
            <person name="Pagani I."/>
            <person name="Mavromatis K."/>
            <person name="Ovchinikova G."/>
            <person name="Pati A."/>
            <person name="Chen A."/>
            <person name="Palaniappan K."/>
            <person name="Land M."/>
            <person name="Hauser L."/>
            <person name="Brambilla E.M."/>
            <person name="Rohde M."/>
            <person name="Spring S."/>
            <person name="Detter J.C."/>
            <person name="Woyke T."/>
            <person name="Bristow J."/>
            <person name="Eisen J.A."/>
            <person name="Markowitz V."/>
            <person name="Hugenholtz P."/>
            <person name="Kyrpides N.C."/>
            <person name="Klenk H.P."/>
        </authorList>
    </citation>
    <scope>NUCLEOTIDE SEQUENCE [LARGE SCALE GENOMIC DNA]</scope>
    <source>
        <strain evidence="9">ATCC 700848 / DSM 11109 / ASRB2</strain>
    </source>
</reference>
<evidence type="ECO:0000256" key="2">
    <source>
        <dbReference type="ARBA" id="ARBA00007556"/>
    </source>
</evidence>
<proteinExistence type="inferred from homology"/>